<keyword evidence="6" id="KW-1185">Reference proteome</keyword>
<organism evidence="5 6">
    <name type="scientific">Bursaphelenchus okinawaensis</name>
    <dbReference type="NCBI Taxonomy" id="465554"/>
    <lineage>
        <taxon>Eukaryota</taxon>
        <taxon>Metazoa</taxon>
        <taxon>Ecdysozoa</taxon>
        <taxon>Nematoda</taxon>
        <taxon>Chromadorea</taxon>
        <taxon>Rhabditida</taxon>
        <taxon>Tylenchina</taxon>
        <taxon>Tylenchomorpha</taxon>
        <taxon>Aphelenchoidea</taxon>
        <taxon>Aphelenchoididae</taxon>
        <taxon>Bursaphelenchus</taxon>
    </lineage>
</organism>
<dbReference type="InterPro" id="IPR042171">
    <property type="entry name" value="Acyl-CoA_hotdog"/>
</dbReference>
<dbReference type="Gene3D" id="2.40.160.210">
    <property type="entry name" value="Acyl-CoA thioesterase, double hotdog domain"/>
    <property type="match status" value="1"/>
</dbReference>
<proteinExistence type="inferred from homology"/>
<dbReference type="Pfam" id="PF13622">
    <property type="entry name" value="4HBT_3"/>
    <property type="match status" value="1"/>
</dbReference>
<dbReference type="PANTHER" id="PTHR11066">
    <property type="entry name" value="ACYL-COA THIOESTERASE"/>
    <property type="match status" value="1"/>
</dbReference>
<dbReference type="Pfam" id="PF20789">
    <property type="entry name" value="4HBT_3C"/>
    <property type="match status" value="1"/>
</dbReference>
<name>A0A811JU70_9BILA</name>
<evidence type="ECO:0000313" key="5">
    <source>
        <dbReference type="EMBL" id="CAD5207006.1"/>
    </source>
</evidence>
<dbReference type="GO" id="GO:0006637">
    <property type="term" value="P:acyl-CoA metabolic process"/>
    <property type="evidence" value="ECO:0007669"/>
    <property type="project" value="InterPro"/>
</dbReference>
<evidence type="ECO:0000256" key="2">
    <source>
        <dbReference type="ARBA" id="ARBA00022801"/>
    </source>
</evidence>
<dbReference type="InterPro" id="IPR049450">
    <property type="entry name" value="ACOT8-like_C"/>
</dbReference>
<dbReference type="Proteomes" id="UP000783686">
    <property type="component" value="Unassembled WGS sequence"/>
</dbReference>
<dbReference type="EMBL" id="CAJFCW020000001">
    <property type="protein sequence ID" value="CAG9083999.1"/>
    <property type="molecule type" value="Genomic_DNA"/>
</dbReference>
<dbReference type="EMBL" id="CAJFDH010000001">
    <property type="protein sequence ID" value="CAD5207006.1"/>
    <property type="molecule type" value="Genomic_DNA"/>
</dbReference>
<dbReference type="InterPro" id="IPR029069">
    <property type="entry name" value="HotDog_dom_sf"/>
</dbReference>
<dbReference type="InterPro" id="IPR049449">
    <property type="entry name" value="TesB_ACOT8-like_N"/>
</dbReference>
<keyword evidence="2" id="KW-0378">Hydrolase</keyword>
<comment type="similarity">
    <text evidence="1">Belongs to the C/M/P thioester hydrolase family.</text>
</comment>
<evidence type="ECO:0000256" key="1">
    <source>
        <dbReference type="ARBA" id="ARBA00006538"/>
    </source>
</evidence>
<dbReference type="PANTHER" id="PTHR11066:SF37">
    <property type="entry name" value="ACYL-COA THIOESTERASE II"/>
    <property type="match status" value="1"/>
</dbReference>
<dbReference type="CDD" id="cd03444">
    <property type="entry name" value="Thioesterase_II_repeat1"/>
    <property type="match status" value="1"/>
</dbReference>
<dbReference type="GO" id="GO:0047617">
    <property type="term" value="F:fatty acyl-CoA hydrolase activity"/>
    <property type="evidence" value="ECO:0007669"/>
    <property type="project" value="InterPro"/>
</dbReference>
<evidence type="ECO:0000259" key="4">
    <source>
        <dbReference type="Pfam" id="PF20789"/>
    </source>
</evidence>
<dbReference type="OrthoDB" id="68328at2759"/>
<sequence length="313" mass="35308">MPPPAGIRVMSKATKHKTPDKHPWHAFTVDGEDTFSFSGIHILRHGWGYGGNTASLALYAAFKTVPSNMIFSSFHSQFIRPVTKSTVKVVVERCKDGVAEVLRLVKLFCDDKLAYTMDCRFCVGGMNFKSAPKTPTKMPQVCAPEQCQTSFEVLQDYMKSGGDMTNVRNITFPDDQPHIDHRLPEGVNGIIGYSEERYEQTIWSRYKLSNYDSDRNFSELIVTNLSDLGMCYAAALMFPNESFSRIASLSLSIWFHCTDFLAEDFLLQRHVVVGHNHNRSLISGQIWSRNGKLIATTMQEAIVEPESITKAKY</sequence>
<protein>
    <recommendedName>
        <fullName evidence="7">Thioesterase domain-containing protein</fullName>
    </recommendedName>
</protein>
<dbReference type="SUPFAM" id="SSF54637">
    <property type="entry name" value="Thioesterase/thiol ester dehydrase-isomerase"/>
    <property type="match status" value="2"/>
</dbReference>
<gene>
    <name evidence="5" type="ORF">BOKJ2_LOCUS1690</name>
</gene>
<reference evidence="5" key="1">
    <citation type="submission" date="2020-09" db="EMBL/GenBank/DDBJ databases">
        <authorList>
            <person name="Kikuchi T."/>
        </authorList>
    </citation>
    <scope>NUCLEOTIDE SEQUENCE</scope>
    <source>
        <strain evidence="5">SH1</strain>
    </source>
</reference>
<evidence type="ECO:0008006" key="7">
    <source>
        <dbReference type="Google" id="ProtNLM"/>
    </source>
</evidence>
<dbReference type="InterPro" id="IPR003703">
    <property type="entry name" value="Acyl_CoA_thio"/>
</dbReference>
<accession>A0A811JU70</accession>
<evidence type="ECO:0000259" key="3">
    <source>
        <dbReference type="Pfam" id="PF13622"/>
    </source>
</evidence>
<feature type="domain" description="Acyl-CoA thioesterase-like N-terminal HotDog" evidence="3">
    <location>
        <begin position="49"/>
        <end position="113"/>
    </location>
</feature>
<evidence type="ECO:0000313" key="6">
    <source>
        <dbReference type="Proteomes" id="UP000614601"/>
    </source>
</evidence>
<dbReference type="GO" id="GO:0005782">
    <property type="term" value="C:peroxisomal matrix"/>
    <property type="evidence" value="ECO:0007669"/>
    <property type="project" value="UniProtKB-SubCell"/>
</dbReference>
<dbReference type="Proteomes" id="UP000614601">
    <property type="component" value="Unassembled WGS sequence"/>
</dbReference>
<comment type="caution">
    <text evidence="5">The sequence shown here is derived from an EMBL/GenBank/DDBJ whole genome shotgun (WGS) entry which is preliminary data.</text>
</comment>
<dbReference type="GO" id="GO:0009062">
    <property type="term" value="P:fatty acid catabolic process"/>
    <property type="evidence" value="ECO:0007669"/>
    <property type="project" value="TreeGrafter"/>
</dbReference>
<dbReference type="AlphaFoldDB" id="A0A811JU70"/>
<feature type="domain" description="Acyl-CoA thioesterase-like C-terminal" evidence="4">
    <location>
        <begin position="187"/>
        <end position="303"/>
    </location>
</feature>